<gene>
    <name evidence="2" type="ORF">MtrunA17_Chr7g0216321</name>
</gene>
<protein>
    <submittedName>
        <fullName evidence="2">Uncharacterized protein</fullName>
    </submittedName>
</protein>
<dbReference type="Proteomes" id="UP000265566">
    <property type="component" value="Chromosome 7"/>
</dbReference>
<sequence>MDLAKYRKFNCFTILRSNRPKGKTDANPEINESHYNKQQPWPKLKNSQLQ</sequence>
<reference evidence="2" key="1">
    <citation type="journal article" date="2018" name="Nat. Plants">
        <title>Whole-genome landscape of Medicago truncatula symbiotic genes.</title>
        <authorList>
            <person name="Pecrix Y."/>
            <person name="Gamas P."/>
            <person name="Carrere S."/>
        </authorList>
    </citation>
    <scope>NUCLEOTIDE SEQUENCE</scope>
    <source>
        <tissue evidence="2">Leaves</tissue>
    </source>
</reference>
<dbReference type="Gramene" id="rna38238">
    <property type="protein sequence ID" value="RHN44156.1"/>
    <property type="gene ID" value="gene38238"/>
</dbReference>
<evidence type="ECO:0000256" key="1">
    <source>
        <dbReference type="SAM" id="MobiDB-lite"/>
    </source>
</evidence>
<name>A0A396GSP8_MEDTR</name>
<feature type="compositionally biased region" description="Basic and acidic residues" evidence="1">
    <location>
        <begin position="22"/>
        <end position="35"/>
    </location>
</feature>
<accession>A0A396GSP8</accession>
<organism evidence="2">
    <name type="scientific">Medicago truncatula</name>
    <name type="common">Barrel medic</name>
    <name type="synonym">Medicago tribuloides</name>
    <dbReference type="NCBI Taxonomy" id="3880"/>
    <lineage>
        <taxon>Eukaryota</taxon>
        <taxon>Viridiplantae</taxon>
        <taxon>Streptophyta</taxon>
        <taxon>Embryophyta</taxon>
        <taxon>Tracheophyta</taxon>
        <taxon>Spermatophyta</taxon>
        <taxon>Magnoliopsida</taxon>
        <taxon>eudicotyledons</taxon>
        <taxon>Gunneridae</taxon>
        <taxon>Pentapetalae</taxon>
        <taxon>rosids</taxon>
        <taxon>fabids</taxon>
        <taxon>Fabales</taxon>
        <taxon>Fabaceae</taxon>
        <taxon>Papilionoideae</taxon>
        <taxon>50 kb inversion clade</taxon>
        <taxon>NPAAA clade</taxon>
        <taxon>Hologalegina</taxon>
        <taxon>IRL clade</taxon>
        <taxon>Trifolieae</taxon>
        <taxon>Medicago</taxon>
    </lineage>
</organism>
<comment type="caution">
    <text evidence="2">The sequence shown here is derived from an EMBL/GenBank/DDBJ whole genome shotgun (WGS) entry which is preliminary data.</text>
</comment>
<dbReference type="EMBL" id="PSQE01000007">
    <property type="protein sequence ID" value="RHN44156.1"/>
    <property type="molecule type" value="Genomic_DNA"/>
</dbReference>
<dbReference type="AlphaFoldDB" id="A0A396GSP8"/>
<proteinExistence type="predicted"/>
<feature type="region of interest" description="Disordered" evidence="1">
    <location>
        <begin position="17"/>
        <end position="50"/>
    </location>
</feature>
<evidence type="ECO:0000313" key="2">
    <source>
        <dbReference type="EMBL" id="RHN44156.1"/>
    </source>
</evidence>